<keyword evidence="3" id="KW-1185">Reference proteome</keyword>
<sequence>MTRNGEISKAERRHLAVASATLGPWRAAAVVGALGGGVSLLIGTISGGLGRGEAAGAVSVALMLFFLVGGAGAVLPGLGRQDREDRRIRRWAAAHPWRVAAVPAALMVVSDVLIRQALTTGGFFSGLWDGLWRGAVVAGVVGLVGRMGRGVGTAEGH</sequence>
<name>A0ABP6SDC5_9ACTN</name>
<evidence type="ECO:0008006" key="4">
    <source>
        <dbReference type="Google" id="ProtNLM"/>
    </source>
</evidence>
<gene>
    <name evidence="2" type="ORF">GCM10020367_36010</name>
</gene>
<feature type="transmembrane region" description="Helical" evidence="1">
    <location>
        <begin position="54"/>
        <end position="78"/>
    </location>
</feature>
<keyword evidence="1" id="KW-1133">Transmembrane helix</keyword>
<dbReference type="RefSeq" id="WP_345038739.1">
    <property type="nucleotide sequence ID" value="NZ_BAAAYL010000001.1"/>
</dbReference>
<accession>A0ABP6SDC5</accession>
<evidence type="ECO:0000256" key="1">
    <source>
        <dbReference type="SAM" id="Phobius"/>
    </source>
</evidence>
<comment type="caution">
    <text evidence="2">The sequence shown here is derived from an EMBL/GenBank/DDBJ whole genome shotgun (WGS) entry which is preliminary data.</text>
</comment>
<proteinExistence type="predicted"/>
<dbReference type="Proteomes" id="UP001499990">
    <property type="component" value="Unassembled WGS sequence"/>
</dbReference>
<dbReference type="EMBL" id="BAAAYL010000001">
    <property type="protein sequence ID" value="GAA3373967.1"/>
    <property type="molecule type" value="Genomic_DNA"/>
</dbReference>
<protein>
    <recommendedName>
        <fullName evidence="4">ABC transporter permease</fullName>
    </recommendedName>
</protein>
<evidence type="ECO:0000313" key="2">
    <source>
        <dbReference type="EMBL" id="GAA3373967.1"/>
    </source>
</evidence>
<reference evidence="3" key="1">
    <citation type="journal article" date="2019" name="Int. J. Syst. Evol. Microbiol.">
        <title>The Global Catalogue of Microorganisms (GCM) 10K type strain sequencing project: providing services to taxonomists for standard genome sequencing and annotation.</title>
        <authorList>
            <consortium name="The Broad Institute Genomics Platform"/>
            <consortium name="The Broad Institute Genome Sequencing Center for Infectious Disease"/>
            <person name="Wu L."/>
            <person name="Ma J."/>
        </authorList>
    </citation>
    <scope>NUCLEOTIDE SEQUENCE [LARGE SCALE GENOMIC DNA]</scope>
    <source>
        <strain evidence="3">JCM 9651</strain>
    </source>
</reference>
<organism evidence="2 3">
    <name type="scientific">Streptomyces sannanensis</name>
    <dbReference type="NCBI Taxonomy" id="285536"/>
    <lineage>
        <taxon>Bacteria</taxon>
        <taxon>Bacillati</taxon>
        <taxon>Actinomycetota</taxon>
        <taxon>Actinomycetes</taxon>
        <taxon>Kitasatosporales</taxon>
        <taxon>Streptomycetaceae</taxon>
        <taxon>Streptomyces</taxon>
    </lineage>
</organism>
<evidence type="ECO:0000313" key="3">
    <source>
        <dbReference type="Proteomes" id="UP001499990"/>
    </source>
</evidence>
<feature type="transmembrane region" description="Helical" evidence="1">
    <location>
        <begin position="21"/>
        <end position="42"/>
    </location>
</feature>
<keyword evidence="1" id="KW-0472">Membrane</keyword>
<keyword evidence="1" id="KW-0812">Transmembrane</keyword>
<feature type="transmembrane region" description="Helical" evidence="1">
    <location>
        <begin position="99"/>
        <end position="118"/>
    </location>
</feature>